<proteinExistence type="predicted"/>
<reference evidence="1 2" key="1">
    <citation type="journal article" date="2021" name="ISME J.">
        <title>Genomic evolution of the class Acidithiobacillia: deep-branching Proteobacteria living in extreme acidic conditions.</title>
        <authorList>
            <person name="Moya-Beltran A."/>
            <person name="Beard S."/>
            <person name="Rojas-Villalobos C."/>
            <person name="Issotta F."/>
            <person name="Gallardo Y."/>
            <person name="Ulloa R."/>
            <person name="Giaveno A."/>
            <person name="Degli Esposti M."/>
            <person name="Johnson D.B."/>
            <person name="Quatrini R."/>
        </authorList>
    </citation>
    <scope>NUCLEOTIDE SEQUENCE [LARGE SCALE GENOMIC DNA]</scope>
    <source>
        <strain evidence="1 2">GG1-14</strain>
    </source>
</reference>
<evidence type="ECO:0000313" key="1">
    <source>
        <dbReference type="EMBL" id="XRI74085.1"/>
    </source>
</evidence>
<dbReference type="Proteomes" id="UP001195965">
    <property type="component" value="Chromosome"/>
</dbReference>
<accession>A0ACD5HGN3</accession>
<gene>
    <name evidence="1" type="ORF">HHS34_002535</name>
</gene>
<protein>
    <submittedName>
        <fullName evidence="1">Uncharacterized protein</fullName>
    </submittedName>
</protein>
<dbReference type="EMBL" id="CP127526">
    <property type="protein sequence ID" value="XRI74085.1"/>
    <property type="molecule type" value="Genomic_DNA"/>
</dbReference>
<keyword evidence="2" id="KW-1185">Reference proteome</keyword>
<sequence length="48" mass="5512">MALPDGERPNQKTLRLVCDIKGDALLLAITNRNYYFQARDTLCRGSHY</sequence>
<organism evidence="1 2">
    <name type="scientific">Acidithiobacillus montserratensis</name>
    <dbReference type="NCBI Taxonomy" id="2729135"/>
    <lineage>
        <taxon>Bacteria</taxon>
        <taxon>Pseudomonadati</taxon>
        <taxon>Pseudomonadota</taxon>
        <taxon>Acidithiobacillia</taxon>
        <taxon>Acidithiobacillales</taxon>
        <taxon>Acidithiobacillaceae</taxon>
        <taxon>Acidithiobacillus</taxon>
    </lineage>
</organism>
<evidence type="ECO:0000313" key="2">
    <source>
        <dbReference type="Proteomes" id="UP001195965"/>
    </source>
</evidence>
<name>A0ACD5HGN3_9PROT</name>